<keyword evidence="2" id="KW-0472">Membrane</keyword>
<evidence type="ECO:0000256" key="2">
    <source>
        <dbReference type="SAM" id="Phobius"/>
    </source>
</evidence>
<name>A0A640K8Z0_LEITA</name>
<feature type="compositionally biased region" description="Low complexity" evidence="1">
    <location>
        <begin position="83"/>
        <end position="93"/>
    </location>
</feature>
<dbReference type="Proteomes" id="UP000419144">
    <property type="component" value="Unassembled WGS sequence"/>
</dbReference>
<feature type="compositionally biased region" description="Polar residues" evidence="1">
    <location>
        <begin position="108"/>
        <end position="129"/>
    </location>
</feature>
<gene>
    <name evidence="3" type="ORF">LtaPh_0512400</name>
</gene>
<evidence type="ECO:0000256" key="1">
    <source>
        <dbReference type="SAM" id="MobiDB-lite"/>
    </source>
</evidence>
<dbReference type="VEuPathDB" id="TriTrypDB:LtaPh_0512400"/>
<protein>
    <submittedName>
        <fullName evidence="3">Unspecified product</fullName>
    </submittedName>
</protein>
<reference evidence="3" key="1">
    <citation type="submission" date="2019-11" db="EMBL/GenBank/DDBJ databases">
        <title>Leishmania tarentolae CDS.</title>
        <authorList>
            <person name="Goto Y."/>
            <person name="Yamagishi J."/>
        </authorList>
    </citation>
    <scope>NUCLEOTIDE SEQUENCE [LARGE SCALE GENOMIC DNA]</scope>
    <source>
        <strain evidence="3">Parrot Tar II</strain>
    </source>
</reference>
<proteinExistence type="predicted"/>
<evidence type="ECO:0000313" key="4">
    <source>
        <dbReference type="Proteomes" id="UP000419144"/>
    </source>
</evidence>
<organism evidence="3 4">
    <name type="scientific">Leishmania tarentolae</name>
    <name type="common">Sauroleishmania tarentolae</name>
    <dbReference type="NCBI Taxonomy" id="5689"/>
    <lineage>
        <taxon>Eukaryota</taxon>
        <taxon>Discoba</taxon>
        <taxon>Euglenozoa</taxon>
        <taxon>Kinetoplastea</taxon>
        <taxon>Metakinetoplastina</taxon>
        <taxon>Trypanosomatida</taxon>
        <taxon>Trypanosomatidae</taxon>
        <taxon>Leishmaniinae</taxon>
        <taxon>Leishmania</taxon>
        <taxon>lizard Leishmania</taxon>
    </lineage>
</organism>
<comment type="caution">
    <text evidence="3">The sequence shown here is derived from an EMBL/GenBank/DDBJ whole genome shotgun (WGS) entry which is preliminary data.</text>
</comment>
<feature type="region of interest" description="Disordered" evidence="1">
    <location>
        <begin position="81"/>
        <end position="164"/>
    </location>
</feature>
<dbReference type="EMBL" id="BLBS01000006">
    <property type="protein sequence ID" value="GET85852.1"/>
    <property type="molecule type" value="Genomic_DNA"/>
</dbReference>
<accession>A0A640K8Z0</accession>
<keyword evidence="2" id="KW-0812">Transmembrane</keyword>
<feature type="transmembrane region" description="Helical" evidence="2">
    <location>
        <begin position="37"/>
        <end position="55"/>
    </location>
</feature>
<keyword evidence="2" id="KW-1133">Transmembrane helix</keyword>
<keyword evidence="4" id="KW-1185">Reference proteome</keyword>
<dbReference type="AlphaFoldDB" id="A0A640K8Z0"/>
<dbReference type="OrthoDB" id="266331at2759"/>
<evidence type="ECO:0000313" key="3">
    <source>
        <dbReference type="EMBL" id="GET85852.1"/>
    </source>
</evidence>
<sequence length="164" mass="18408">MSRFSEHLVDLVWRYGHDTTQGLKAVSRSLVEDDEDVLVFLILMGIPTLLVLWAISRCINRAHNRVRYAADYRAVDRNDYVTSSSSLSDSSCSGEDDVAAHGVHQGNRRSWYQPTMDQVAQAARQLTEQETARRRRNRRVAARYGHGGDSSTVAAPDGETEGRD</sequence>